<evidence type="ECO:0000313" key="4">
    <source>
        <dbReference type="Proteomes" id="UP000002931"/>
    </source>
</evidence>
<keyword evidence="1" id="KW-0812">Transmembrane</keyword>
<organism evidence="3 4">
    <name type="scientific">Maritimibacter alkaliphilus HTCC2654</name>
    <dbReference type="NCBI Taxonomy" id="314271"/>
    <lineage>
        <taxon>Bacteria</taxon>
        <taxon>Pseudomonadati</taxon>
        <taxon>Pseudomonadota</taxon>
        <taxon>Alphaproteobacteria</taxon>
        <taxon>Rhodobacterales</taxon>
        <taxon>Roseobacteraceae</taxon>
        <taxon>Maritimibacter</taxon>
    </lineage>
</organism>
<dbReference type="InterPro" id="IPR050879">
    <property type="entry name" value="Acyltransferase_3"/>
</dbReference>
<feature type="transmembrane region" description="Helical" evidence="1">
    <location>
        <begin position="94"/>
        <end position="112"/>
    </location>
</feature>
<feature type="transmembrane region" description="Helical" evidence="1">
    <location>
        <begin position="245"/>
        <end position="265"/>
    </location>
</feature>
<proteinExistence type="predicted"/>
<feature type="transmembrane region" description="Helical" evidence="1">
    <location>
        <begin position="285"/>
        <end position="302"/>
    </location>
</feature>
<keyword evidence="4" id="KW-1185">Reference proteome</keyword>
<accession>A3VM30</accession>
<sequence length="360" mass="39354">MAHDDRKLVTLQYARAVAALLVALGHTLSEARKLVPPESALRGASDLFPFQIGVDVFFIISGFIMVYVSQSEKARAGYAGTFLANRIARVVPTYWIYTTLMLIPLILVPSVFDSAELDARQTVFSYLFIPGIGEGVRPVLKLGWTLNYEMFFYAIFAVALFLARKRAHEVTLGVLVLLAGLWMAGAFGAAPMGFWANPIILEFGAGMVLAHVFFRGIRLPRAATWALILAGLVVAYVTGPMQTNANRVLILGLPALLIVASFALAPAPRNPRALAVMERVGDASYSLYLSHPFVITAVFILWSRLPMAGPGDFFGYVVVTLVIAAVWSVISFHWIEKPASRLVRGWLRGRDKARAATTAP</sequence>
<evidence type="ECO:0000256" key="1">
    <source>
        <dbReference type="SAM" id="Phobius"/>
    </source>
</evidence>
<dbReference type="HOGENOM" id="CLU_005679_2_0_5"/>
<gene>
    <name evidence="3" type="ORF">RB2654_06117</name>
</gene>
<dbReference type="eggNOG" id="COG1835">
    <property type="taxonomic scope" value="Bacteria"/>
</dbReference>
<dbReference type="Proteomes" id="UP000002931">
    <property type="component" value="Unassembled WGS sequence"/>
</dbReference>
<dbReference type="AlphaFoldDB" id="A3VM30"/>
<dbReference type="PANTHER" id="PTHR23028">
    <property type="entry name" value="ACETYLTRANSFERASE"/>
    <property type="match status" value="1"/>
</dbReference>
<keyword evidence="1" id="KW-1133">Transmembrane helix</keyword>
<dbReference type="OrthoDB" id="9796461at2"/>
<dbReference type="InterPro" id="IPR002656">
    <property type="entry name" value="Acyl_transf_3_dom"/>
</dbReference>
<dbReference type="GO" id="GO:0000271">
    <property type="term" value="P:polysaccharide biosynthetic process"/>
    <property type="evidence" value="ECO:0007669"/>
    <property type="project" value="TreeGrafter"/>
</dbReference>
<keyword evidence="1" id="KW-0472">Membrane</keyword>
<feature type="transmembrane region" description="Helical" evidence="1">
    <location>
        <begin position="195"/>
        <end position="214"/>
    </location>
</feature>
<protein>
    <submittedName>
        <fullName evidence="3">Exopolysaccharide biosynthesis protein</fullName>
    </submittedName>
</protein>
<comment type="caution">
    <text evidence="3">The sequence shown here is derived from an EMBL/GenBank/DDBJ whole genome shotgun (WGS) entry which is preliminary data.</text>
</comment>
<feature type="domain" description="Acyltransferase 3" evidence="2">
    <location>
        <begin position="11"/>
        <end position="326"/>
    </location>
</feature>
<evidence type="ECO:0000259" key="2">
    <source>
        <dbReference type="Pfam" id="PF01757"/>
    </source>
</evidence>
<feature type="transmembrane region" description="Helical" evidence="1">
    <location>
        <begin position="314"/>
        <end position="335"/>
    </location>
</feature>
<feature type="transmembrane region" description="Helical" evidence="1">
    <location>
        <begin position="221"/>
        <end position="239"/>
    </location>
</feature>
<dbReference type="EMBL" id="AAMT01000028">
    <property type="protein sequence ID" value="EAQ10660.1"/>
    <property type="molecule type" value="Genomic_DNA"/>
</dbReference>
<feature type="transmembrane region" description="Helical" evidence="1">
    <location>
        <begin position="146"/>
        <end position="163"/>
    </location>
</feature>
<evidence type="ECO:0000313" key="3">
    <source>
        <dbReference type="EMBL" id="EAQ10660.1"/>
    </source>
</evidence>
<reference evidence="3 4" key="1">
    <citation type="journal article" date="2010" name="J. Bacteriol.">
        <title>Genome sequences of Pelagibaca bermudensis HTCC2601T and Maritimibacter alkaliphilus HTCC2654T, the type strains of two marine Roseobacter genera.</title>
        <authorList>
            <person name="Thrash J.C."/>
            <person name="Cho J.C."/>
            <person name="Ferriera S."/>
            <person name="Johnson J."/>
            <person name="Vergin K.L."/>
            <person name="Giovannoni S.J."/>
        </authorList>
    </citation>
    <scope>NUCLEOTIDE SEQUENCE [LARGE SCALE GENOMIC DNA]</scope>
    <source>
        <strain evidence="3 4">HTCC2654</strain>
    </source>
</reference>
<name>A3VM30_9RHOB</name>
<dbReference type="GO" id="GO:0016747">
    <property type="term" value="F:acyltransferase activity, transferring groups other than amino-acyl groups"/>
    <property type="evidence" value="ECO:0007669"/>
    <property type="project" value="InterPro"/>
</dbReference>
<feature type="transmembrane region" description="Helical" evidence="1">
    <location>
        <begin position="47"/>
        <end position="68"/>
    </location>
</feature>
<dbReference type="STRING" id="314271.RB2654_06117"/>
<dbReference type="GO" id="GO:0016020">
    <property type="term" value="C:membrane"/>
    <property type="evidence" value="ECO:0007669"/>
    <property type="project" value="TreeGrafter"/>
</dbReference>
<dbReference type="PANTHER" id="PTHR23028:SF131">
    <property type="entry name" value="BLR2367 PROTEIN"/>
    <property type="match status" value="1"/>
</dbReference>
<dbReference type="RefSeq" id="WP_008329727.1">
    <property type="nucleotide sequence ID" value="NZ_CH902578.1"/>
</dbReference>
<feature type="transmembrane region" description="Helical" evidence="1">
    <location>
        <begin position="170"/>
        <end position="189"/>
    </location>
</feature>
<dbReference type="Pfam" id="PF01757">
    <property type="entry name" value="Acyl_transf_3"/>
    <property type="match status" value="1"/>
</dbReference>